<evidence type="ECO:0000256" key="1">
    <source>
        <dbReference type="ARBA" id="ARBA00022603"/>
    </source>
</evidence>
<accession>A0A1I1BC23</accession>
<dbReference type="Gene3D" id="2.20.130.10">
    <property type="entry name" value="CAC2371-like domains"/>
    <property type="match status" value="1"/>
</dbReference>
<dbReference type="EMBL" id="FOKG01000013">
    <property type="protein sequence ID" value="SFB47821.1"/>
    <property type="molecule type" value="Genomic_DNA"/>
</dbReference>
<proteinExistence type="predicted"/>
<dbReference type="RefSeq" id="WP_245788490.1">
    <property type="nucleotide sequence ID" value="NZ_FOKG01000013.1"/>
</dbReference>
<name>A0A1I1BC23_9PSEU</name>
<dbReference type="PANTHER" id="PTHR43861">
    <property type="entry name" value="TRANS-ACONITATE 2-METHYLTRANSFERASE-RELATED"/>
    <property type="match status" value="1"/>
</dbReference>
<reference evidence="5" key="1">
    <citation type="submission" date="2016-10" db="EMBL/GenBank/DDBJ databases">
        <authorList>
            <person name="Varghese N."/>
            <person name="Submissions S."/>
        </authorList>
    </citation>
    <scope>NUCLEOTIDE SEQUENCE [LARGE SCALE GENOMIC DNA]</scope>
    <source>
        <strain evidence="5">CGMCC 4.3568</strain>
    </source>
</reference>
<keyword evidence="5" id="KW-1185">Reference proteome</keyword>
<sequence length="243" mass="26961">MSVDQGYARELAEIYDAIYLGRGKDYRAEVRVVLDLARDRLDRTPNSLLDVACGTGAHLRHFTAEVSHVEGLELSPDMRQIAAERLPETTVHGGDMREFVLHDRFDVLTCMFSSIGYLRDQRELDATLRCFAAHLTGGGVVVVEPWYFPESFLSGYVSSDVVRAGEQTIARMSHSVLDGTATLMRIHYVVGHPEQGIRHFTGEHRITLFDRSQYERAFVAAGLTVEYVPGGPSGRGLFVGTAA</sequence>
<evidence type="ECO:0000313" key="5">
    <source>
        <dbReference type="Proteomes" id="UP000243799"/>
    </source>
</evidence>
<organism evidence="4 5">
    <name type="scientific">Amycolatopsis marina</name>
    <dbReference type="NCBI Taxonomy" id="490629"/>
    <lineage>
        <taxon>Bacteria</taxon>
        <taxon>Bacillati</taxon>
        <taxon>Actinomycetota</taxon>
        <taxon>Actinomycetes</taxon>
        <taxon>Pseudonocardiales</taxon>
        <taxon>Pseudonocardiaceae</taxon>
        <taxon>Amycolatopsis</taxon>
    </lineage>
</organism>
<evidence type="ECO:0000313" key="4">
    <source>
        <dbReference type="EMBL" id="SFB47821.1"/>
    </source>
</evidence>
<evidence type="ECO:0000256" key="2">
    <source>
        <dbReference type="ARBA" id="ARBA00022679"/>
    </source>
</evidence>
<protein>
    <submittedName>
        <fullName evidence="4">dTDP-3-amino-3,6-dideoxy-alpha-D-glucopyranose N,N-dimethyltransferase/dTDP-3-amino-3,4,6-trideoxy-alpha-D-glucopyranose N,N-dimethyltransferase/N-methyltransferase</fullName>
    </submittedName>
</protein>
<dbReference type="PANTHER" id="PTHR43861:SF1">
    <property type="entry name" value="TRANS-ACONITATE 2-METHYLTRANSFERASE"/>
    <property type="match status" value="1"/>
</dbReference>
<dbReference type="Pfam" id="PF13649">
    <property type="entry name" value="Methyltransf_25"/>
    <property type="match status" value="1"/>
</dbReference>
<keyword evidence="1 4" id="KW-0489">Methyltransferase</keyword>
<dbReference type="Proteomes" id="UP000243799">
    <property type="component" value="Unassembled WGS sequence"/>
</dbReference>
<dbReference type="Gene3D" id="3.40.50.150">
    <property type="entry name" value="Vaccinia Virus protein VP39"/>
    <property type="match status" value="1"/>
</dbReference>
<evidence type="ECO:0000259" key="3">
    <source>
        <dbReference type="Pfam" id="PF13649"/>
    </source>
</evidence>
<dbReference type="STRING" id="490629.SAMN05216266_11362"/>
<feature type="domain" description="Methyltransferase" evidence="3">
    <location>
        <begin position="49"/>
        <end position="139"/>
    </location>
</feature>
<dbReference type="CDD" id="cd02440">
    <property type="entry name" value="AdoMet_MTases"/>
    <property type="match status" value="1"/>
</dbReference>
<dbReference type="AlphaFoldDB" id="A0A1I1BC23"/>
<dbReference type="InterPro" id="IPR041698">
    <property type="entry name" value="Methyltransf_25"/>
</dbReference>
<keyword evidence="2 4" id="KW-0808">Transferase</keyword>
<gene>
    <name evidence="4" type="ORF">SAMN05216266_11362</name>
</gene>
<dbReference type="GO" id="GO:0032259">
    <property type="term" value="P:methylation"/>
    <property type="evidence" value="ECO:0007669"/>
    <property type="project" value="UniProtKB-KW"/>
</dbReference>
<dbReference type="InterPro" id="IPR029063">
    <property type="entry name" value="SAM-dependent_MTases_sf"/>
</dbReference>
<dbReference type="GO" id="GO:0008168">
    <property type="term" value="F:methyltransferase activity"/>
    <property type="evidence" value="ECO:0007669"/>
    <property type="project" value="UniProtKB-KW"/>
</dbReference>
<dbReference type="SUPFAM" id="SSF53335">
    <property type="entry name" value="S-adenosyl-L-methionine-dependent methyltransferases"/>
    <property type="match status" value="1"/>
</dbReference>